<evidence type="ECO:0000313" key="2">
    <source>
        <dbReference type="Proteomes" id="UP001054945"/>
    </source>
</evidence>
<comment type="caution">
    <text evidence="1">The sequence shown here is derived from an EMBL/GenBank/DDBJ whole genome shotgun (WGS) entry which is preliminary data.</text>
</comment>
<gene>
    <name evidence="1" type="ORF">CEXT_590181</name>
</gene>
<organism evidence="1 2">
    <name type="scientific">Caerostris extrusa</name>
    <name type="common">Bark spider</name>
    <name type="synonym">Caerostris bankana</name>
    <dbReference type="NCBI Taxonomy" id="172846"/>
    <lineage>
        <taxon>Eukaryota</taxon>
        <taxon>Metazoa</taxon>
        <taxon>Ecdysozoa</taxon>
        <taxon>Arthropoda</taxon>
        <taxon>Chelicerata</taxon>
        <taxon>Arachnida</taxon>
        <taxon>Araneae</taxon>
        <taxon>Araneomorphae</taxon>
        <taxon>Entelegynae</taxon>
        <taxon>Araneoidea</taxon>
        <taxon>Araneidae</taxon>
        <taxon>Caerostris</taxon>
    </lineage>
</organism>
<accession>A0AAV4WMF8</accession>
<dbReference type="EMBL" id="BPLR01016431">
    <property type="protein sequence ID" value="GIY83792.1"/>
    <property type="molecule type" value="Genomic_DNA"/>
</dbReference>
<name>A0AAV4WMF8_CAEEX</name>
<protein>
    <submittedName>
        <fullName evidence="1">Uncharacterized protein</fullName>
    </submittedName>
</protein>
<evidence type="ECO:0000313" key="1">
    <source>
        <dbReference type="EMBL" id="GIY83792.1"/>
    </source>
</evidence>
<dbReference type="AlphaFoldDB" id="A0AAV4WMF8"/>
<sequence>MTCDILLFPKSSREVFIRFCFLAYPRKSFVLQGQLLWSDSLKIRVYFWLLDSASVALRQVNPALRCPCGSFGQLSGLLSYNLKQQRLQEMVEFPSISWDRTDVRESMKRDLPVTNSKQA</sequence>
<dbReference type="Proteomes" id="UP001054945">
    <property type="component" value="Unassembled WGS sequence"/>
</dbReference>
<reference evidence="1 2" key="1">
    <citation type="submission" date="2021-06" db="EMBL/GenBank/DDBJ databases">
        <title>Caerostris extrusa draft genome.</title>
        <authorList>
            <person name="Kono N."/>
            <person name="Arakawa K."/>
        </authorList>
    </citation>
    <scope>NUCLEOTIDE SEQUENCE [LARGE SCALE GENOMIC DNA]</scope>
</reference>
<keyword evidence="2" id="KW-1185">Reference proteome</keyword>
<proteinExistence type="predicted"/>